<dbReference type="Pfam" id="PF01979">
    <property type="entry name" value="Amidohydro_1"/>
    <property type="match status" value="1"/>
</dbReference>
<evidence type="ECO:0000259" key="9">
    <source>
        <dbReference type="Pfam" id="PF01979"/>
    </source>
</evidence>
<dbReference type="RefSeq" id="WP_126017270.1">
    <property type="nucleotide sequence ID" value="NZ_CP034437.1"/>
</dbReference>
<feature type="domain" description="Amidohydrolase-related" evidence="9">
    <location>
        <begin position="56"/>
        <end position="437"/>
    </location>
</feature>
<comment type="PTM">
    <text evidence="8">Carboxylation allows a single lysine to coordinate two zinc ions.</text>
</comment>
<keyword evidence="7 8" id="KW-0862">Zinc</keyword>
<evidence type="ECO:0000256" key="5">
    <source>
        <dbReference type="ARBA" id="ARBA00022723"/>
    </source>
</evidence>
<dbReference type="GO" id="GO:0006145">
    <property type="term" value="P:purine nucleobase catabolic process"/>
    <property type="evidence" value="ECO:0007669"/>
    <property type="project" value="TreeGrafter"/>
</dbReference>
<feature type="binding site" description="via carbamate group" evidence="8">
    <location>
        <position position="152"/>
    </location>
    <ligand>
        <name>Zn(2+)</name>
        <dbReference type="ChEBI" id="CHEBI:29105"/>
        <label>2</label>
    </ligand>
</feature>
<comment type="subunit">
    <text evidence="3 8">Homotetramer.</text>
</comment>
<comment type="similarity">
    <text evidence="8">Belongs to the metallo-dependent hydrolases superfamily. Allantoinase family.</text>
</comment>
<evidence type="ECO:0000256" key="8">
    <source>
        <dbReference type="HAMAP-Rule" id="MF_01645"/>
    </source>
</evidence>
<evidence type="ECO:0000313" key="10">
    <source>
        <dbReference type="EMBL" id="AZN41564.1"/>
    </source>
</evidence>
<feature type="modified residue" description="N6-carboxylysine" evidence="8">
    <location>
        <position position="152"/>
    </location>
</feature>
<evidence type="ECO:0000256" key="6">
    <source>
        <dbReference type="ARBA" id="ARBA00022801"/>
    </source>
</evidence>
<comment type="catalytic activity">
    <reaction evidence="8">
        <text>(S)-allantoin + H2O = allantoate + H(+)</text>
        <dbReference type="Rhea" id="RHEA:17029"/>
        <dbReference type="ChEBI" id="CHEBI:15377"/>
        <dbReference type="ChEBI" id="CHEBI:15378"/>
        <dbReference type="ChEBI" id="CHEBI:15678"/>
        <dbReference type="ChEBI" id="CHEBI:17536"/>
        <dbReference type="EC" id="3.5.2.5"/>
    </reaction>
</comment>
<gene>
    <name evidence="8" type="primary">allB</name>
    <name evidence="10" type="ORF">EJC50_19195</name>
</gene>
<dbReference type="PANTHER" id="PTHR43668:SF4">
    <property type="entry name" value="ALLANTOINASE"/>
    <property type="match status" value="1"/>
</dbReference>
<dbReference type="InterPro" id="IPR006680">
    <property type="entry name" value="Amidohydro-rel"/>
</dbReference>
<comment type="similarity">
    <text evidence="2">Belongs to the metallo-dependent hydrolases superfamily. DHOase family. Class I DHOase subfamily.</text>
</comment>
<evidence type="ECO:0000256" key="1">
    <source>
        <dbReference type="ARBA" id="ARBA00002368"/>
    </source>
</evidence>
<feature type="binding site" evidence="8">
    <location>
        <position position="191"/>
    </location>
    <ligand>
        <name>Zn(2+)</name>
        <dbReference type="ChEBI" id="CHEBI:29105"/>
        <label>2</label>
    </ligand>
</feature>
<feature type="binding site" description="via carbamate group" evidence="8">
    <location>
        <position position="152"/>
    </location>
    <ligand>
        <name>Zn(2+)</name>
        <dbReference type="ChEBI" id="CHEBI:29105"/>
        <label>1</label>
    </ligand>
</feature>
<sequence>MNELFDLIVHGGQVVLPDRVAYMDIGILDGRIIAVAETLSSPDHSTCQKISAEGKYVLPGAVDVHVHFNEPGLGSWEGFTTGSAALAKGGCTVYIDMPLNGRPPTVTREALKLKLLAAQGRSFVDYALWGGLVPGNLDQLRSLGEAGVSGFKAFMSDPGGEGEDIFREADDWTLYEGMRIIAEFGGVLALHAESEPLVSRLTEKSRHAGKHSAMDYAASRPIVAELEAVHRALFYAEQTGCALHFVHISSPQAVEAIDQAKRQGLDVTVETCPHYLVLTADEMESLGPLAKCAPPLRSSAELQGLWEAIAAGKIDLIASDHSPCPPEMKATTNWFEAWGGISGAQSTLELMIAEGYVKRGIGLHVLSKLMAENPAKRFGLSRKGVIGVGYDADLAIVEIGKGYTLTADQLRYRHPHSPYIGRVFPCRVTSTMLRGHLIYDADNAQSAVPACLGKWIPKQSGTAAGSDHSV</sequence>
<proteinExistence type="inferred from homology"/>
<name>A0A3S9A7F2_9BACL</name>
<dbReference type="GO" id="GO:0050897">
    <property type="term" value="F:cobalt ion binding"/>
    <property type="evidence" value="ECO:0007669"/>
    <property type="project" value="InterPro"/>
</dbReference>
<reference evidence="11" key="1">
    <citation type="submission" date="2018-12" db="EMBL/GenBank/DDBJ databases">
        <title>Genome sequence of Peanibacillus sp.</title>
        <authorList>
            <person name="Subramani G."/>
            <person name="Srinivasan S."/>
            <person name="Kim M.K."/>
        </authorList>
    </citation>
    <scope>NUCLEOTIDE SEQUENCE [LARGE SCALE GENOMIC DNA]</scope>
    <source>
        <strain evidence="11">18JY67-1</strain>
    </source>
</reference>
<evidence type="ECO:0000256" key="4">
    <source>
        <dbReference type="ARBA" id="ARBA00022631"/>
    </source>
</evidence>
<feature type="binding site" evidence="8">
    <location>
        <position position="320"/>
    </location>
    <ligand>
        <name>Zn(2+)</name>
        <dbReference type="ChEBI" id="CHEBI:29105"/>
        <label>1</label>
    </ligand>
</feature>
<dbReference type="SUPFAM" id="SSF51556">
    <property type="entry name" value="Metallo-dependent hydrolases"/>
    <property type="match status" value="1"/>
</dbReference>
<dbReference type="EMBL" id="CP034437">
    <property type="protein sequence ID" value="AZN41564.1"/>
    <property type="molecule type" value="Genomic_DNA"/>
</dbReference>
<feature type="binding site" evidence="8">
    <location>
        <position position="65"/>
    </location>
    <ligand>
        <name>Zn(2+)</name>
        <dbReference type="ChEBI" id="CHEBI:29105"/>
        <label>1</label>
    </ligand>
</feature>
<accession>A0A3S9A7F2</accession>
<evidence type="ECO:0000313" key="11">
    <source>
        <dbReference type="Proteomes" id="UP000272528"/>
    </source>
</evidence>
<dbReference type="InterPro" id="IPR047604">
    <property type="entry name" value="Allantoinase_bact"/>
</dbReference>
<dbReference type="Gene3D" id="3.20.20.140">
    <property type="entry name" value="Metal-dependent hydrolases"/>
    <property type="match status" value="1"/>
</dbReference>
<comment type="pathway">
    <text evidence="8">Nitrogen metabolism; (S)-allantoin degradation; allantoate from (S)-allantoin: step 1/1.</text>
</comment>
<evidence type="ECO:0000256" key="7">
    <source>
        <dbReference type="ARBA" id="ARBA00022833"/>
    </source>
</evidence>
<feature type="binding site" evidence="8">
    <location>
        <position position="247"/>
    </location>
    <ligand>
        <name>Zn(2+)</name>
        <dbReference type="ChEBI" id="CHEBI:29105"/>
        <label>2</label>
    </ligand>
</feature>
<dbReference type="InterPro" id="IPR050138">
    <property type="entry name" value="DHOase/Allantoinase_Hydrolase"/>
</dbReference>
<dbReference type="InterPro" id="IPR002195">
    <property type="entry name" value="Dihydroorotase_CS"/>
</dbReference>
<dbReference type="NCBIfam" id="TIGR03178">
    <property type="entry name" value="allantoinase"/>
    <property type="match status" value="1"/>
</dbReference>
<comment type="cofactor">
    <cofactor evidence="8">
        <name>Zn(2+)</name>
        <dbReference type="ChEBI" id="CHEBI:29105"/>
    </cofactor>
    <text evidence="8">Binds 2 Zn(2+) ions per subunit.</text>
</comment>
<dbReference type="HAMAP" id="MF_01645">
    <property type="entry name" value="Hydantoinase"/>
    <property type="match status" value="1"/>
</dbReference>
<feature type="binding site" evidence="8">
    <location>
        <position position="67"/>
    </location>
    <ligand>
        <name>Zn(2+)</name>
        <dbReference type="ChEBI" id="CHEBI:29105"/>
        <label>1</label>
    </ligand>
</feature>
<evidence type="ECO:0000256" key="3">
    <source>
        <dbReference type="ARBA" id="ARBA00011881"/>
    </source>
</evidence>
<dbReference type="GO" id="GO:0005737">
    <property type="term" value="C:cytoplasm"/>
    <property type="evidence" value="ECO:0007669"/>
    <property type="project" value="TreeGrafter"/>
</dbReference>
<protein>
    <recommendedName>
        <fullName evidence="8">Allantoinase</fullName>
        <ecNumber evidence="8">3.5.2.5</ecNumber>
    </recommendedName>
    <alternativeName>
        <fullName evidence="8">Allantoin-utilizing enzyme</fullName>
    </alternativeName>
</protein>
<dbReference type="InterPro" id="IPR011059">
    <property type="entry name" value="Metal-dep_hydrolase_composite"/>
</dbReference>
<organism evidence="10 11">
    <name type="scientific">Paenibacillus albus</name>
    <dbReference type="NCBI Taxonomy" id="2495582"/>
    <lineage>
        <taxon>Bacteria</taxon>
        <taxon>Bacillati</taxon>
        <taxon>Bacillota</taxon>
        <taxon>Bacilli</taxon>
        <taxon>Bacillales</taxon>
        <taxon>Paenibacillaceae</taxon>
        <taxon>Paenibacillus</taxon>
    </lineage>
</organism>
<dbReference type="OrthoDB" id="9765462at2"/>
<dbReference type="GO" id="GO:0004038">
    <property type="term" value="F:allantoinase activity"/>
    <property type="evidence" value="ECO:0007669"/>
    <property type="project" value="UniProtKB-UniRule"/>
</dbReference>
<dbReference type="NCBIfam" id="NF004839">
    <property type="entry name" value="PRK06189.1"/>
    <property type="match status" value="1"/>
</dbReference>
<dbReference type="Gene3D" id="2.30.40.10">
    <property type="entry name" value="Urease, subunit C, domain 1"/>
    <property type="match status" value="1"/>
</dbReference>
<keyword evidence="11" id="KW-1185">Reference proteome</keyword>
<dbReference type="GO" id="GO:0000256">
    <property type="term" value="P:allantoin catabolic process"/>
    <property type="evidence" value="ECO:0007669"/>
    <property type="project" value="UniProtKB-UniRule"/>
</dbReference>
<dbReference type="KEGG" id="palb:EJC50_19195"/>
<dbReference type="UniPathway" id="UPA00395">
    <property type="reaction ID" value="UER00653"/>
</dbReference>
<keyword evidence="6 8" id="KW-0378">Hydrolase</keyword>
<comment type="function">
    <text evidence="8">Catalyzes the conversion of allantoin (5-ureidohydantoin) to allantoic acid by hydrolytic cleavage of the five-member hydantoin ring.</text>
</comment>
<keyword evidence="4 8" id="KW-0659">Purine metabolism</keyword>
<dbReference type="AlphaFoldDB" id="A0A3S9A7F2"/>
<dbReference type="GO" id="GO:0008270">
    <property type="term" value="F:zinc ion binding"/>
    <property type="evidence" value="ECO:0007669"/>
    <property type="project" value="InterPro"/>
</dbReference>
<comment type="function">
    <text evidence="1">Catalyzes the reversible cyclization of carbamoyl aspartate to dihydroorotate.</text>
</comment>
<dbReference type="InterPro" id="IPR017593">
    <property type="entry name" value="Allantoinase"/>
</dbReference>
<dbReference type="Proteomes" id="UP000272528">
    <property type="component" value="Chromosome"/>
</dbReference>
<dbReference type="SUPFAM" id="SSF51338">
    <property type="entry name" value="Composite domain of metallo-dependent hydrolases"/>
    <property type="match status" value="1"/>
</dbReference>
<dbReference type="InterPro" id="IPR032466">
    <property type="entry name" value="Metal_Hydrolase"/>
</dbReference>
<evidence type="ECO:0000256" key="2">
    <source>
        <dbReference type="ARBA" id="ARBA00010286"/>
    </source>
</evidence>
<dbReference type="PROSITE" id="PS00482">
    <property type="entry name" value="DIHYDROOROTASE_1"/>
    <property type="match status" value="1"/>
</dbReference>
<dbReference type="PANTHER" id="PTHR43668">
    <property type="entry name" value="ALLANTOINASE"/>
    <property type="match status" value="1"/>
</dbReference>
<dbReference type="EC" id="3.5.2.5" evidence="8"/>
<keyword evidence="5 8" id="KW-0479">Metal-binding</keyword>